<dbReference type="RefSeq" id="XP_070142363.1">
    <property type="nucleotide sequence ID" value="XM_070286262.1"/>
</dbReference>
<organism evidence="1 2">
    <name type="scientific">Drosophila kikkawai</name>
    <name type="common">Fruit fly</name>
    <dbReference type="NCBI Taxonomy" id="30033"/>
    <lineage>
        <taxon>Eukaryota</taxon>
        <taxon>Metazoa</taxon>
        <taxon>Ecdysozoa</taxon>
        <taxon>Arthropoda</taxon>
        <taxon>Hexapoda</taxon>
        <taxon>Insecta</taxon>
        <taxon>Pterygota</taxon>
        <taxon>Neoptera</taxon>
        <taxon>Endopterygota</taxon>
        <taxon>Diptera</taxon>
        <taxon>Brachycera</taxon>
        <taxon>Muscomorpha</taxon>
        <taxon>Ephydroidea</taxon>
        <taxon>Drosophilidae</taxon>
        <taxon>Drosophila</taxon>
        <taxon>Sophophora</taxon>
    </lineage>
</organism>
<sequence>YLLIIGKVEFSNLKCTSWDPEWVDFEYCYLKAYNRTFRYLSLKAKLYKLPVKEIKVNFALLKRFGGLKTTLYNITIDGCKFVKDETKANPIITYLYGFYRVYSNINHTCPYDHDIIMEKIPATVFDTQFSEILPFARGEYLFKSNWIYQSNNKASVHVYLSYT</sequence>
<accession>A0ABM4GI13</accession>
<dbReference type="InterPro" id="IPR010512">
    <property type="entry name" value="DUF1091"/>
</dbReference>
<proteinExistence type="predicted"/>
<gene>
    <name evidence="2" type="primary">LOC108073703</name>
</gene>
<dbReference type="SMART" id="SM00697">
    <property type="entry name" value="DM8"/>
    <property type="match status" value="1"/>
</dbReference>
<dbReference type="Pfam" id="PF06477">
    <property type="entry name" value="DUF1091"/>
    <property type="match status" value="1"/>
</dbReference>
<name>A0ABM4GI13_DROKI</name>
<dbReference type="PANTHER" id="PTHR20898:SF0">
    <property type="entry name" value="DAEDALUS ON 3-RELATED"/>
    <property type="match status" value="1"/>
</dbReference>
<dbReference type="PANTHER" id="PTHR20898">
    <property type="entry name" value="DAEDALUS ON 3-RELATED-RELATED"/>
    <property type="match status" value="1"/>
</dbReference>
<protein>
    <submittedName>
        <fullName evidence="2">Uncharacterized protein</fullName>
    </submittedName>
</protein>
<dbReference type="Proteomes" id="UP001652661">
    <property type="component" value="Chromosome 3R"/>
</dbReference>
<keyword evidence="1" id="KW-1185">Reference proteome</keyword>
<evidence type="ECO:0000313" key="2">
    <source>
        <dbReference type="RefSeq" id="XP_070142363.1"/>
    </source>
</evidence>
<reference evidence="2" key="1">
    <citation type="submission" date="2025-08" db="UniProtKB">
        <authorList>
            <consortium name="RefSeq"/>
        </authorList>
    </citation>
    <scope>IDENTIFICATION</scope>
    <source>
        <strain evidence="2">14028-0561.14</strain>
        <tissue evidence="2">Whole fly</tissue>
    </source>
</reference>
<dbReference type="GeneID" id="108073703"/>
<evidence type="ECO:0000313" key="1">
    <source>
        <dbReference type="Proteomes" id="UP001652661"/>
    </source>
</evidence>
<feature type="non-terminal residue" evidence="2">
    <location>
        <position position="1"/>
    </location>
</feature>